<dbReference type="InterPro" id="IPR018310">
    <property type="entry name" value="Put_endonuclease_Z1-dom"/>
</dbReference>
<dbReference type="RefSeq" id="WP_182617942.1">
    <property type="nucleotide sequence ID" value="NZ_BAAATF010000003.1"/>
</dbReference>
<dbReference type="Proteomes" id="UP000540568">
    <property type="component" value="Unassembled WGS sequence"/>
</dbReference>
<proteinExistence type="predicted"/>
<comment type="caution">
    <text evidence="2">The sequence shown here is derived from an EMBL/GenBank/DDBJ whole genome shotgun (WGS) entry which is preliminary data.</text>
</comment>
<evidence type="ECO:0000259" key="1">
    <source>
        <dbReference type="Pfam" id="PF10593"/>
    </source>
</evidence>
<reference evidence="2 3" key="1">
    <citation type="submission" date="2020-07" db="EMBL/GenBank/DDBJ databases">
        <title>Sequencing the genomes of 1000 actinobacteria strains.</title>
        <authorList>
            <person name="Klenk H.-P."/>
        </authorList>
    </citation>
    <scope>NUCLEOTIDE SEQUENCE [LARGE SCALE GENOMIC DNA]</scope>
    <source>
        <strain evidence="2 3">DSM 44121</strain>
    </source>
</reference>
<keyword evidence="3" id="KW-1185">Reference proteome</keyword>
<sequence length="840" mass="91324">MGAVQSGKTASMMAVAAMALDRGVDALVILAGTRTALWLQTFERFVDQIDTDANAHTRRVRIPGGLASDLPGTDLSNLYEMPGPRMNRALARRRPVIAVVMKNAAHLERVSRNLQDVVYPLASERGESFHLLVIDDEADDASVVDTSAVAGNRPVPRRIIDLWESRQRPGETVRPEIFATYLAYTATPQANFLQDGTNPLAPTDFVASLRTPGARGNAAVRESTFRTEDGLRGWYTGGETFYKDLADAPLCVATDDIPEEERVPDAVRAYLVAAAVRLLRSPDRLGPFHARGKRYSTFGEARSAVIDPMSMLINPSAEKDEHFDTADAVIAWAGGASSARSSEAASEGRDLGVEGIATDMVEHRDRWTAWLDSYRETADLVVGRLAPAEERQVPTLDEWDSVARLILEDVVPGTRVAVINSDERADDRPEFSPRQCADGSWRAATNLSTIFVSGNVMSRGLTLEGLTTTLFTRSASTPLADTQMQMQRWFGYRGTIIDLCRVLTTRDQIDLFTHYHENDEALRRDVLKAMGSGAAPTPVILQGRAFKATGKIANLQAEPLFPGPKPFVRHMNPAGSDGDNLELVASVFSDDGVIAVPSGSGQRGLLLSEALSLTDAAELLESLRYEDHGPGPDSGEAARWRSVAHHAQIPDGDPCLPLYRSPLVAGSLDLSKDSPYTVAAYLRLWSAVVPRTVPGLLTTDDSPMVWSLVEPTARARRQPRFWVGVRFGRGEPLTGGPLAHLRWPARPMMRRLADGTTSLDADWGSRNYSGDGIQGDDLFDYVARGMNPPQVLDGRRPPGEDGLILFHLVGHQGADPTIAVGVSIPLGGPDHVRARSEAGR</sequence>
<dbReference type="AlphaFoldDB" id="A0A7W3JAD7"/>
<dbReference type="EMBL" id="JACGWV010000001">
    <property type="protein sequence ID" value="MBA8809228.1"/>
    <property type="molecule type" value="Genomic_DNA"/>
</dbReference>
<feature type="domain" description="Putative endonuclease Z1" evidence="1">
    <location>
        <begin position="265"/>
        <end position="541"/>
    </location>
</feature>
<name>A0A7W3JAD7_9MICO</name>
<evidence type="ECO:0000313" key="3">
    <source>
        <dbReference type="Proteomes" id="UP000540568"/>
    </source>
</evidence>
<dbReference type="Pfam" id="PF10593">
    <property type="entry name" value="Z1"/>
    <property type="match status" value="1"/>
</dbReference>
<accession>A0A7W3JAD7</accession>
<evidence type="ECO:0000313" key="2">
    <source>
        <dbReference type="EMBL" id="MBA8809228.1"/>
    </source>
</evidence>
<protein>
    <recommendedName>
        <fullName evidence="1">Putative endonuclease Z1 domain-containing protein</fullName>
    </recommendedName>
</protein>
<gene>
    <name evidence="2" type="ORF">FHX71_003170</name>
</gene>
<organism evidence="2 3">
    <name type="scientific">Promicromonospora sukumoe</name>
    <dbReference type="NCBI Taxonomy" id="88382"/>
    <lineage>
        <taxon>Bacteria</taxon>
        <taxon>Bacillati</taxon>
        <taxon>Actinomycetota</taxon>
        <taxon>Actinomycetes</taxon>
        <taxon>Micrococcales</taxon>
        <taxon>Promicromonosporaceae</taxon>
        <taxon>Promicromonospora</taxon>
    </lineage>
</organism>